<keyword evidence="2" id="KW-1185">Reference proteome</keyword>
<organism evidence="1 2">
    <name type="scientific">Knoellia subterranea KCTC 19937</name>
    <dbReference type="NCBI Taxonomy" id="1385521"/>
    <lineage>
        <taxon>Bacteria</taxon>
        <taxon>Bacillati</taxon>
        <taxon>Actinomycetota</taxon>
        <taxon>Actinomycetes</taxon>
        <taxon>Micrococcales</taxon>
        <taxon>Intrasporangiaceae</taxon>
        <taxon>Knoellia</taxon>
    </lineage>
</organism>
<dbReference type="Proteomes" id="UP000030011">
    <property type="component" value="Unassembled WGS sequence"/>
</dbReference>
<comment type="caution">
    <text evidence="1">The sequence shown here is derived from an EMBL/GenBank/DDBJ whole genome shotgun (WGS) entry which is preliminary data.</text>
</comment>
<accession>A0A0A0JKH4</accession>
<dbReference type="AlphaFoldDB" id="A0A0A0JKH4"/>
<name>A0A0A0JKH4_9MICO</name>
<protein>
    <submittedName>
        <fullName evidence="1">Uncharacterized protein</fullName>
    </submittedName>
</protein>
<proteinExistence type="predicted"/>
<evidence type="ECO:0000313" key="2">
    <source>
        <dbReference type="Proteomes" id="UP000030011"/>
    </source>
</evidence>
<reference evidence="1 2" key="1">
    <citation type="submission" date="2013-08" db="EMBL/GenBank/DDBJ databases">
        <title>The genome sequence of Knoellia subterranea.</title>
        <authorList>
            <person name="Zhu W."/>
            <person name="Wang G."/>
        </authorList>
    </citation>
    <scope>NUCLEOTIDE SEQUENCE [LARGE SCALE GENOMIC DNA]</scope>
    <source>
        <strain evidence="1 2">KCTC 19937</strain>
    </source>
</reference>
<evidence type="ECO:0000313" key="1">
    <source>
        <dbReference type="EMBL" id="KGN37279.1"/>
    </source>
</evidence>
<dbReference type="EMBL" id="AVPK01000006">
    <property type="protein sequence ID" value="KGN37279.1"/>
    <property type="molecule type" value="Genomic_DNA"/>
</dbReference>
<dbReference type="STRING" id="1385521.N803_14540"/>
<sequence>MPFLRALTHCTDHLDDLELFEVCTRGGEAELNDLLRHATNRIVRPGQIVQREQSRRGLIARADLTLTDTGSGMLWAVIESKMVYSTDAVDAQGMWGPKFAKDVAKLTRIPDPNLPGFLLTWMPHFATLRRPLRYMRGHSADGNGFAARRTVDEARAAVEGWLDTHGVRAPRVTIREADSTDGHFTLDAYLTLIPR</sequence>
<gene>
    <name evidence="1" type="ORF">N803_14540</name>
</gene>